<feature type="compositionally biased region" description="Basic and acidic residues" evidence="1">
    <location>
        <begin position="447"/>
        <end position="466"/>
    </location>
</feature>
<feature type="region of interest" description="Disordered" evidence="1">
    <location>
        <begin position="673"/>
        <end position="720"/>
    </location>
</feature>
<dbReference type="EMBL" id="JADCNL010000011">
    <property type="protein sequence ID" value="KAG0461532.1"/>
    <property type="molecule type" value="Genomic_DNA"/>
</dbReference>
<feature type="region of interest" description="Disordered" evidence="1">
    <location>
        <begin position="123"/>
        <end position="149"/>
    </location>
</feature>
<feature type="compositionally biased region" description="Basic residues" evidence="1">
    <location>
        <begin position="640"/>
        <end position="651"/>
    </location>
</feature>
<protein>
    <submittedName>
        <fullName evidence="2">Uncharacterized protein</fullName>
    </submittedName>
</protein>
<comment type="caution">
    <text evidence="2">The sequence shown here is derived from an EMBL/GenBank/DDBJ whole genome shotgun (WGS) entry which is preliminary data.</text>
</comment>
<feature type="region of interest" description="Disordered" evidence="1">
    <location>
        <begin position="617"/>
        <end position="652"/>
    </location>
</feature>
<evidence type="ECO:0000313" key="3">
    <source>
        <dbReference type="Proteomes" id="UP000636800"/>
    </source>
</evidence>
<sequence length="917" mass="101534">MSRQSRSMSFLAAVGCCMEEIGRCLEVGITCPCVSGEARGKLLLGEAGRKLPVTNYSPLEFLNCIREVARDVQVASPLDSVRLRSWVFAFGKGFSQGESWVFQQRRGIVELVDKIDLEEDEEASQAGNGFLECPDLSPSKPQRGGKRRSMSKLIAEMDLDTIEVDDDDEEEQQQILVPKKRKGKTDAVMAEEEAGSSSGRRERKKSKYLSPPYTNLREVGKFLSSLSKRLEGMSLRRVAGLSGSESAGFSAINKFSGEEDDDKIPLSQIESTPACEIFFRVHFTAAYPLHLKRNPSAKVVRCFFAMYRSFIYSDSAKFEDYKNLVDEYITKNEDSEKDDLKPNSNKKNSKHGDHQASGLGLKRSKNGQETKPGFKQWNNCSEKQKPEGKRLSKDGISQAPVELDLPMVDDVKQSKEKQKLTRGKKPGDKASQEAPVELNLPSLEDLNDGKEIQKPSRAKKSGERTNHGAPLEVDLPLVEDINDGKVKQKRSRGKKSGGRTSQRAPIELDLPYVDNLNDGKEREKLNRGKKAPIELDLSLVDDLIENKEKPKPSGGRKSGWRTSQRVPVEHDIPLVGDLNEGNEKQKPSNGSKSGKNYSLGALLALECCRVDPSCEVKGKKRYGSKSDLGKNLADASNESKRKRKPGWKKKILYSTTSFQAPADLDLRMEYDSNEGELGKGRKRWKRGTNAEAEDQKMASGSDAGDSEEKESISKSAYHSNNEVGLDVEPVSCRKPFIMNEKMMEGTEDAIGNNLQNFGVRISKLEGAKSGRKKKNSEGPLKAKPGRRKDKLSGTCFEGQAALQLTFHSGVSLPSIEDLVTTYSKYGTLIDNRIELFKESNSALVVFAKSVDAESAFKDKAGPYGSVATYRLRYLPENIIPPQIPLVFSPSQLIPNITSAPQQLPDLNSAVQKPPCLT</sequence>
<dbReference type="InterPro" id="IPR053063">
    <property type="entry name" value="PWWP_domain_containing_PDP"/>
</dbReference>
<feature type="region of interest" description="Disordered" evidence="1">
    <location>
        <begin position="544"/>
        <end position="596"/>
    </location>
</feature>
<dbReference type="OrthoDB" id="2126698at2759"/>
<feature type="region of interest" description="Disordered" evidence="1">
    <location>
        <begin position="161"/>
        <end position="209"/>
    </location>
</feature>
<gene>
    <name evidence="2" type="ORF">HPP92_021829</name>
</gene>
<feature type="compositionally biased region" description="Basic and acidic residues" evidence="1">
    <location>
        <begin position="409"/>
        <end position="431"/>
    </location>
</feature>
<dbReference type="Proteomes" id="UP000636800">
    <property type="component" value="Chromosome 11"/>
</dbReference>
<dbReference type="AlphaFoldDB" id="A0A835Q537"/>
<feature type="compositionally biased region" description="Basic and acidic residues" evidence="1">
    <location>
        <begin position="517"/>
        <end position="526"/>
    </location>
</feature>
<dbReference type="PANTHER" id="PTHR42851">
    <property type="entry name" value="ALDOLASE-RELATED"/>
    <property type="match status" value="1"/>
</dbReference>
<organism evidence="2 3">
    <name type="scientific">Vanilla planifolia</name>
    <name type="common">Vanilla</name>
    <dbReference type="NCBI Taxonomy" id="51239"/>
    <lineage>
        <taxon>Eukaryota</taxon>
        <taxon>Viridiplantae</taxon>
        <taxon>Streptophyta</taxon>
        <taxon>Embryophyta</taxon>
        <taxon>Tracheophyta</taxon>
        <taxon>Spermatophyta</taxon>
        <taxon>Magnoliopsida</taxon>
        <taxon>Liliopsida</taxon>
        <taxon>Asparagales</taxon>
        <taxon>Orchidaceae</taxon>
        <taxon>Vanilloideae</taxon>
        <taxon>Vanilleae</taxon>
        <taxon>Vanilla</taxon>
    </lineage>
</organism>
<keyword evidence="3" id="KW-1185">Reference proteome</keyword>
<dbReference type="PANTHER" id="PTHR42851:SF13">
    <property type="entry name" value="OS08G0477800 PROTEIN"/>
    <property type="match status" value="1"/>
</dbReference>
<reference evidence="2 3" key="1">
    <citation type="journal article" date="2020" name="Nat. Food">
        <title>A phased Vanilla planifolia genome enables genetic improvement of flavour and production.</title>
        <authorList>
            <person name="Hasing T."/>
            <person name="Tang H."/>
            <person name="Brym M."/>
            <person name="Khazi F."/>
            <person name="Huang T."/>
            <person name="Chambers A.H."/>
        </authorList>
    </citation>
    <scope>NUCLEOTIDE SEQUENCE [LARGE SCALE GENOMIC DNA]</scope>
    <source>
        <tissue evidence="2">Leaf</tissue>
    </source>
</reference>
<proteinExistence type="predicted"/>
<feature type="compositionally biased region" description="Basic and acidic residues" evidence="1">
    <location>
        <begin position="382"/>
        <end position="393"/>
    </location>
</feature>
<feature type="compositionally biased region" description="Polar residues" evidence="1">
    <location>
        <begin position="587"/>
        <end position="596"/>
    </location>
</feature>
<feature type="region of interest" description="Disordered" evidence="1">
    <location>
        <begin position="765"/>
        <end position="791"/>
    </location>
</feature>
<evidence type="ECO:0000256" key="1">
    <source>
        <dbReference type="SAM" id="MobiDB-lite"/>
    </source>
</evidence>
<feature type="region of interest" description="Disordered" evidence="1">
    <location>
        <begin position="334"/>
        <end position="532"/>
    </location>
</feature>
<feature type="compositionally biased region" description="Basic residues" evidence="1">
    <location>
        <begin position="487"/>
        <end position="497"/>
    </location>
</feature>
<feature type="compositionally biased region" description="Acidic residues" evidence="1">
    <location>
        <begin position="161"/>
        <end position="172"/>
    </location>
</feature>
<name>A0A835Q537_VANPL</name>
<accession>A0A835Q537</accession>
<evidence type="ECO:0000313" key="2">
    <source>
        <dbReference type="EMBL" id="KAG0461532.1"/>
    </source>
</evidence>